<dbReference type="EMBL" id="BSEV01000009">
    <property type="protein sequence ID" value="GLK10921.1"/>
    <property type="molecule type" value="Genomic_DNA"/>
</dbReference>
<evidence type="ECO:0000313" key="1">
    <source>
        <dbReference type="EMBL" id="GLK10921.1"/>
    </source>
</evidence>
<dbReference type="AlphaFoldDB" id="A0A9W6I2L8"/>
<reference evidence="1" key="2">
    <citation type="submission" date="2023-01" db="EMBL/GenBank/DDBJ databases">
        <authorList>
            <person name="Sun Q."/>
            <person name="Evtushenko L."/>
        </authorList>
    </citation>
    <scope>NUCLEOTIDE SEQUENCE</scope>
    <source>
        <strain evidence="1">VKM Ac-2007</strain>
    </source>
</reference>
<accession>A0A9W6I2L8</accession>
<name>A0A9W6I2L8_9ACTN</name>
<dbReference type="Proteomes" id="UP001143474">
    <property type="component" value="Unassembled WGS sequence"/>
</dbReference>
<dbReference type="RefSeq" id="WP_271219322.1">
    <property type="nucleotide sequence ID" value="NZ_BAAAVD010000008.1"/>
</dbReference>
<protein>
    <submittedName>
        <fullName evidence="1">Uncharacterized protein</fullName>
    </submittedName>
</protein>
<reference evidence="1" key="1">
    <citation type="journal article" date="2014" name="Int. J. Syst. Evol. Microbiol.">
        <title>Complete genome sequence of Corynebacterium casei LMG S-19264T (=DSM 44701T), isolated from a smear-ripened cheese.</title>
        <authorList>
            <consortium name="US DOE Joint Genome Institute (JGI-PGF)"/>
            <person name="Walter F."/>
            <person name="Albersmeier A."/>
            <person name="Kalinowski J."/>
            <person name="Ruckert C."/>
        </authorList>
    </citation>
    <scope>NUCLEOTIDE SEQUENCE</scope>
    <source>
        <strain evidence="1">VKM Ac-2007</strain>
    </source>
</reference>
<gene>
    <name evidence="1" type="ORF">GCM10017600_43270</name>
</gene>
<evidence type="ECO:0000313" key="2">
    <source>
        <dbReference type="Proteomes" id="UP001143474"/>
    </source>
</evidence>
<keyword evidence="2" id="KW-1185">Reference proteome</keyword>
<organism evidence="1 2">
    <name type="scientific">Streptosporangium carneum</name>
    <dbReference type="NCBI Taxonomy" id="47481"/>
    <lineage>
        <taxon>Bacteria</taxon>
        <taxon>Bacillati</taxon>
        <taxon>Actinomycetota</taxon>
        <taxon>Actinomycetes</taxon>
        <taxon>Streptosporangiales</taxon>
        <taxon>Streptosporangiaceae</taxon>
        <taxon>Streptosporangium</taxon>
    </lineage>
</organism>
<proteinExistence type="predicted"/>
<comment type="caution">
    <text evidence="1">The sequence shown here is derived from an EMBL/GenBank/DDBJ whole genome shotgun (WGS) entry which is preliminary data.</text>
</comment>
<sequence>MRKWIVVAAVLLVVVGAAAFLWSRGGAENPRPATFRAEPTTAHYAPIASRAVDPAPLTVAEMFPRGSVTAGGVTLAGQGTEALTDCASAVWGSAEQAVAGCTQALRARYATGDGKVLGQFVIFNLPDSAAADKLVTALGDGGFVRPAPGTPENFDGSRGWAQARALGHYVTVSWVGPVRDGGATDLTYPQLAVDSPSLLIQRRLVR</sequence>